<evidence type="ECO:0000256" key="1">
    <source>
        <dbReference type="SAM" id="Phobius"/>
    </source>
</evidence>
<keyword evidence="1" id="KW-0472">Membrane</keyword>
<comment type="caution">
    <text evidence="2">The sequence shown here is derived from an EMBL/GenBank/DDBJ whole genome shotgun (WGS) entry which is preliminary data.</text>
</comment>
<dbReference type="EMBL" id="SMSI01000001">
    <property type="protein sequence ID" value="TDH39089.1"/>
    <property type="molecule type" value="Genomic_DNA"/>
</dbReference>
<sequence>MEISAWVFSLIGGVFFAVGFFFVMRNLAITTGHALIFALGAALIALPHVKDFEWSDGKFKYTAKQTTLDLSQELKSVTEQQKSLAQQIATLATALERNSDQLNELQLSVSKVSPSIAPPAPASGTFSRTMWENLKAASEEIEGKAGLSLQQLEKIQGDIISAE</sequence>
<keyword evidence="3" id="KW-1185">Reference proteome</keyword>
<name>A0A4R5PPY3_9HYPH</name>
<dbReference type="Proteomes" id="UP000295131">
    <property type="component" value="Unassembled WGS sequence"/>
</dbReference>
<organism evidence="2 3">
    <name type="scientific">Pseudohoeflea suaedae</name>
    <dbReference type="NCBI Taxonomy" id="877384"/>
    <lineage>
        <taxon>Bacteria</taxon>
        <taxon>Pseudomonadati</taxon>
        <taxon>Pseudomonadota</taxon>
        <taxon>Alphaproteobacteria</taxon>
        <taxon>Hyphomicrobiales</taxon>
        <taxon>Rhizobiaceae</taxon>
        <taxon>Pseudohoeflea</taxon>
    </lineage>
</organism>
<evidence type="ECO:0000313" key="3">
    <source>
        <dbReference type="Proteomes" id="UP000295131"/>
    </source>
</evidence>
<feature type="transmembrane region" description="Helical" evidence="1">
    <location>
        <begin position="31"/>
        <end position="49"/>
    </location>
</feature>
<reference evidence="2 3" key="1">
    <citation type="journal article" date="2013" name="Int. J. Syst. Evol. Microbiol.">
        <title>Hoeflea suaedae sp. nov., an endophytic bacterium isolated from the root of the halophyte Suaeda maritima.</title>
        <authorList>
            <person name="Chung E.J."/>
            <person name="Park J.A."/>
            <person name="Pramanik P."/>
            <person name="Bibi F."/>
            <person name="Jeon C.O."/>
            <person name="Chung Y.R."/>
        </authorList>
    </citation>
    <scope>NUCLEOTIDE SEQUENCE [LARGE SCALE GENOMIC DNA]</scope>
    <source>
        <strain evidence="2 3">YC6898</strain>
    </source>
</reference>
<dbReference type="AlphaFoldDB" id="A0A4R5PPY3"/>
<feature type="transmembrane region" description="Helical" evidence="1">
    <location>
        <begin position="6"/>
        <end position="24"/>
    </location>
</feature>
<dbReference type="RefSeq" id="WP_133283921.1">
    <property type="nucleotide sequence ID" value="NZ_SMSI01000001.1"/>
</dbReference>
<keyword evidence="1" id="KW-0812">Transmembrane</keyword>
<evidence type="ECO:0000313" key="2">
    <source>
        <dbReference type="EMBL" id="TDH39089.1"/>
    </source>
</evidence>
<accession>A0A4R5PPY3</accession>
<keyword evidence="1" id="KW-1133">Transmembrane helix</keyword>
<proteinExistence type="predicted"/>
<protein>
    <submittedName>
        <fullName evidence="2">Uncharacterized protein</fullName>
    </submittedName>
</protein>
<gene>
    <name evidence="2" type="ORF">E2A64_08400</name>
</gene>